<accession>A0A920CNZ7</accession>
<dbReference type="Gene3D" id="3.20.20.380">
    <property type="entry name" value="Copper homeostasis (CutC) domain"/>
    <property type="match status" value="1"/>
</dbReference>
<dbReference type="InterPro" id="IPR005627">
    <property type="entry name" value="CutC-like"/>
</dbReference>
<sequence length="236" mass="25235">MKLEVIATNLTDAILAEQGGADRIELITGIVEGGLTPGPGLIREAVSRLDIPVHVMVRPHSRSFVYDEHDLRTMREDIAFIKECGAAGIVLGALTPHGVVDTAALDLLLEDTEGLNVTFHRAFDEIQDQLSALKVLSGYPQINRILTSGGPQPAPKSAPQIKELVKASQGTGITILAGYGLTVPVLREFIHTTGVKEVHFGSALRVNGDALQPVDPSKVQSAKQIVNENLSLGNDR</sequence>
<dbReference type="Pfam" id="PF03932">
    <property type="entry name" value="CutC"/>
    <property type="match status" value="1"/>
</dbReference>
<dbReference type="PANTHER" id="PTHR12598">
    <property type="entry name" value="COPPER HOMEOSTASIS PROTEIN CUTC"/>
    <property type="match status" value="1"/>
</dbReference>
<proteinExistence type="inferred from homology"/>
<dbReference type="PANTHER" id="PTHR12598:SF0">
    <property type="entry name" value="COPPER HOMEOSTASIS PROTEIN CUTC HOMOLOG"/>
    <property type="match status" value="1"/>
</dbReference>
<dbReference type="HAMAP" id="MF_00795">
    <property type="entry name" value="CutC"/>
    <property type="match status" value="1"/>
</dbReference>
<dbReference type="GO" id="GO:0005507">
    <property type="term" value="F:copper ion binding"/>
    <property type="evidence" value="ECO:0007669"/>
    <property type="project" value="TreeGrafter"/>
</dbReference>
<dbReference type="GO" id="GO:0005737">
    <property type="term" value="C:cytoplasm"/>
    <property type="evidence" value="ECO:0007669"/>
    <property type="project" value="UniProtKB-SubCell"/>
</dbReference>
<comment type="caution">
    <text evidence="3">The sequence shown here is derived from an EMBL/GenBank/DDBJ whole genome shotgun (WGS) entry which is preliminary data.</text>
</comment>
<comment type="subcellular location">
    <subcellularLocation>
        <location evidence="2">Cytoplasm</location>
    </subcellularLocation>
</comment>
<evidence type="ECO:0000313" key="3">
    <source>
        <dbReference type="EMBL" id="GIO45865.1"/>
    </source>
</evidence>
<dbReference type="SUPFAM" id="SSF110395">
    <property type="entry name" value="CutC-like"/>
    <property type="match status" value="1"/>
</dbReference>
<dbReference type="AlphaFoldDB" id="A0A920CNZ7"/>
<organism evidence="3 4">
    <name type="scientific">Paenibacillus azoreducens</name>
    <dbReference type="NCBI Taxonomy" id="116718"/>
    <lineage>
        <taxon>Bacteria</taxon>
        <taxon>Bacillati</taxon>
        <taxon>Bacillota</taxon>
        <taxon>Bacilli</taxon>
        <taxon>Bacillales</taxon>
        <taxon>Paenibacillaceae</taxon>
        <taxon>Paenibacillus</taxon>
    </lineage>
</organism>
<protein>
    <recommendedName>
        <fullName evidence="2">PF03932 family protein CutC</fullName>
    </recommendedName>
</protein>
<comment type="similarity">
    <text evidence="1 2">Belongs to the CutC family.</text>
</comment>
<dbReference type="RefSeq" id="WP_212976990.1">
    <property type="nucleotide sequence ID" value="NZ_AP025343.1"/>
</dbReference>
<dbReference type="Proteomes" id="UP000682811">
    <property type="component" value="Unassembled WGS sequence"/>
</dbReference>
<evidence type="ECO:0000256" key="1">
    <source>
        <dbReference type="ARBA" id="ARBA00007768"/>
    </source>
</evidence>
<dbReference type="InterPro" id="IPR036822">
    <property type="entry name" value="CutC-like_dom_sf"/>
</dbReference>
<name>A0A920CNZ7_9BACL</name>
<gene>
    <name evidence="2" type="primary">cutC</name>
    <name evidence="3" type="ORF">J34TS1_06300</name>
</gene>
<comment type="caution">
    <text evidence="2">Once thought to be involved in copper homeostasis, experiments in E.coli have shown this is not the case.</text>
</comment>
<reference evidence="3 4" key="1">
    <citation type="submission" date="2021-03" db="EMBL/GenBank/DDBJ databases">
        <title>Antimicrobial resistance genes in bacteria isolated from Japanese honey, and their potential for conferring macrolide and lincosamide resistance in the American foulbrood pathogen Paenibacillus larvae.</title>
        <authorList>
            <person name="Okamoto M."/>
            <person name="Kumagai M."/>
            <person name="Kanamori H."/>
            <person name="Takamatsu D."/>
        </authorList>
    </citation>
    <scope>NUCLEOTIDE SEQUENCE [LARGE SCALE GENOMIC DNA]</scope>
    <source>
        <strain evidence="3 4">J34TS1</strain>
    </source>
</reference>
<dbReference type="EMBL" id="BORT01000002">
    <property type="protein sequence ID" value="GIO45865.1"/>
    <property type="molecule type" value="Genomic_DNA"/>
</dbReference>
<keyword evidence="4" id="KW-1185">Reference proteome</keyword>
<keyword evidence="2" id="KW-0963">Cytoplasm</keyword>
<evidence type="ECO:0000256" key="2">
    <source>
        <dbReference type="HAMAP-Rule" id="MF_00795"/>
    </source>
</evidence>
<evidence type="ECO:0000313" key="4">
    <source>
        <dbReference type="Proteomes" id="UP000682811"/>
    </source>
</evidence>